<organism evidence="2">
    <name type="scientific">Ditylum brightwellii</name>
    <dbReference type="NCBI Taxonomy" id="49249"/>
    <lineage>
        <taxon>Eukaryota</taxon>
        <taxon>Sar</taxon>
        <taxon>Stramenopiles</taxon>
        <taxon>Ochrophyta</taxon>
        <taxon>Bacillariophyta</taxon>
        <taxon>Mediophyceae</taxon>
        <taxon>Lithodesmiophycidae</taxon>
        <taxon>Lithodesmiales</taxon>
        <taxon>Lithodesmiaceae</taxon>
        <taxon>Ditylum</taxon>
    </lineage>
</organism>
<dbReference type="AlphaFoldDB" id="A0A6V2F0L0"/>
<feature type="region of interest" description="Disordered" evidence="1">
    <location>
        <begin position="122"/>
        <end position="150"/>
    </location>
</feature>
<feature type="region of interest" description="Disordered" evidence="1">
    <location>
        <begin position="362"/>
        <end position="381"/>
    </location>
</feature>
<feature type="compositionally biased region" description="Polar residues" evidence="1">
    <location>
        <begin position="122"/>
        <end position="145"/>
    </location>
</feature>
<evidence type="ECO:0000313" key="3">
    <source>
        <dbReference type="EMBL" id="CAE4606340.1"/>
    </source>
</evidence>
<accession>A0A6V2F0L0</accession>
<gene>
    <name evidence="2" type="ORF">DBRI00130_LOCUS14471</name>
    <name evidence="3" type="ORF">DBRI00130_LOCUS14472</name>
</gene>
<protein>
    <submittedName>
        <fullName evidence="2">Uncharacterized protein</fullName>
    </submittedName>
</protein>
<feature type="compositionally biased region" description="Pro residues" evidence="1">
    <location>
        <begin position="285"/>
        <end position="299"/>
    </location>
</feature>
<feature type="region of interest" description="Disordered" evidence="1">
    <location>
        <begin position="178"/>
        <end position="262"/>
    </location>
</feature>
<name>A0A6V2F0L0_9STRA</name>
<feature type="compositionally biased region" description="Low complexity" evidence="1">
    <location>
        <begin position="182"/>
        <end position="195"/>
    </location>
</feature>
<proteinExistence type="predicted"/>
<feature type="compositionally biased region" description="Polar residues" evidence="1">
    <location>
        <begin position="210"/>
        <end position="244"/>
    </location>
</feature>
<dbReference type="EMBL" id="HBNS01018113">
    <property type="protein sequence ID" value="CAE4606338.1"/>
    <property type="molecule type" value="Transcribed_RNA"/>
</dbReference>
<dbReference type="EMBL" id="HBNS01018114">
    <property type="protein sequence ID" value="CAE4606340.1"/>
    <property type="molecule type" value="Transcribed_RNA"/>
</dbReference>
<feature type="region of interest" description="Disordered" evidence="1">
    <location>
        <begin position="282"/>
        <end position="308"/>
    </location>
</feature>
<evidence type="ECO:0000256" key="1">
    <source>
        <dbReference type="SAM" id="MobiDB-lite"/>
    </source>
</evidence>
<evidence type="ECO:0000313" key="2">
    <source>
        <dbReference type="EMBL" id="CAE4606338.1"/>
    </source>
</evidence>
<sequence>MQLWGGLPFPRGLQGPWEELTDEQAVHKACQVMRDLRRPDRIDRDTSGFLLPINETPAPAVPQGVVTAASLPLQQPQAQHHPLQSDAAVASTVATSAAIAAAAVQAVAENVIGTSSAEVVSQLSSGPTDSLSRVSGEQQQRGVTHQQQPQLQFLQDTNAGGETATSASNELESSLIQHAHHPQQQPQSSHYVHPPQHTHPLNDPSIIHIDTTTAHHQPTTPNTAQDMVQQTQHLPSSTETTDQGALQHAASAPQPPPASNPTPVLMTTYIEVTELAPSMPVDVTEPPPDSMPLPAPLSDPPTTETSQKDEAMEPIIDTNDASTSISAAAAAEAAVAAIDATFDDTLPLATMAPSHDLYKELSTAEERSGGGKKLEIKVEEV</sequence>
<reference evidence="2" key="1">
    <citation type="submission" date="2021-01" db="EMBL/GenBank/DDBJ databases">
        <authorList>
            <person name="Corre E."/>
            <person name="Pelletier E."/>
            <person name="Niang G."/>
            <person name="Scheremetjew M."/>
            <person name="Finn R."/>
            <person name="Kale V."/>
            <person name="Holt S."/>
            <person name="Cochrane G."/>
            <person name="Meng A."/>
            <person name="Brown T."/>
            <person name="Cohen L."/>
        </authorList>
    </citation>
    <scope>NUCLEOTIDE SEQUENCE</scope>
    <source>
        <strain evidence="2">GSO104</strain>
    </source>
</reference>